<dbReference type="OrthoDB" id="10017208at2759"/>
<dbReference type="AlphaFoldDB" id="A0A9P4JGS0"/>
<dbReference type="PANTHER" id="PTHR33048:SF57">
    <property type="entry name" value="INTEGRAL MEMBRANE PROTEIN-RELATED"/>
    <property type="match status" value="1"/>
</dbReference>
<dbReference type="PANTHER" id="PTHR33048">
    <property type="entry name" value="PTH11-LIKE INTEGRAL MEMBRANE PROTEIN (AFU_ORTHOLOGUE AFUA_5G11245)"/>
    <property type="match status" value="1"/>
</dbReference>
<evidence type="ECO:0000259" key="7">
    <source>
        <dbReference type="Pfam" id="PF20684"/>
    </source>
</evidence>
<dbReference type="InterPro" id="IPR052337">
    <property type="entry name" value="SAT4-like"/>
</dbReference>
<evidence type="ECO:0000256" key="2">
    <source>
        <dbReference type="ARBA" id="ARBA00022692"/>
    </source>
</evidence>
<evidence type="ECO:0000256" key="3">
    <source>
        <dbReference type="ARBA" id="ARBA00022989"/>
    </source>
</evidence>
<protein>
    <recommendedName>
        <fullName evidence="7">Rhodopsin domain-containing protein</fullName>
    </recommendedName>
</protein>
<keyword evidence="2 6" id="KW-0812">Transmembrane</keyword>
<keyword evidence="3 6" id="KW-1133">Transmembrane helix</keyword>
<organism evidence="8 9">
    <name type="scientific">Delitschia confertaspora ATCC 74209</name>
    <dbReference type="NCBI Taxonomy" id="1513339"/>
    <lineage>
        <taxon>Eukaryota</taxon>
        <taxon>Fungi</taxon>
        <taxon>Dikarya</taxon>
        <taxon>Ascomycota</taxon>
        <taxon>Pezizomycotina</taxon>
        <taxon>Dothideomycetes</taxon>
        <taxon>Pleosporomycetidae</taxon>
        <taxon>Pleosporales</taxon>
        <taxon>Delitschiaceae</taxon>
        <taxon>Delitschia</taxon>
    </lineage>
</organism>
<name>A0A9P4JGS0_9PLEO</name>
<sequence length="223" mass="25315">MTSTPYKFPHQSRVAQGALKETVLCSVLQLLAFIAVWLRLWSRRIVGKRLEFNDYAIFVALFLTTSLLAIAITSTVWSGKGFHTHDIDPAYRNRVWVAFTAGQPVWGAGNTAIKFSILHLYLVLFQDKMFRRACYASMVISSCYFISVVLETFLVCKPVQYNWNKNIRGTCTKHAKETYLTAGILNLLIDIFIVALPLPVLFRLRIPTWKKFGLIAVFSVGTV</sequence>
<evidence type="ECO:0000256" key="4">
    <source>
        <dbReference type="ARBA" id="ARBA00023136"/>
    </source>
</evidence>
<dbReference type="GO" id="GO:0016020">
    <property type="term" value="C:membrane"/>
    <property type="evidence" value="ECO:0007669"/>
    <property type="project" value="UniProtKB-SubCell"/>
</dbReference>
<evidence type="ECO:0000256" key="6">
    <source>
        <dbReference type="SAM" id="Phobius"/>
    </source>
</evidence>
<dbReference type="InterPro" id="IPR049326">
    <property type="entry name" value="Rhodopsin_dom_fungi"/>
</dbReference>
<dbReference type="EMBL" id="ML994208">
    <property type="protein sequence ID" value="KAF2197696.1"/>
    <property type="molecule type" value="Genomic_DNA"/>
</dbReference>
<feature type="transmembrane region" description="Helical" evidence="6">
    <location>
        <begin position="179"/>
        <end position="202"/>
    </location>
</feature>
<feature type="transmembrane region" description="Helical" evidence="6">
    <location>
        <begin position="52"/>
        <end position="77"/>
    </location>
</feature>
<keyword evidence="9" id="KW-1185">Reference proteome</keyword>
<feature type="transmembrane region" description="Helical" evidence="6">
    <location>
        <begin position="20"/>
        <end position="40"/>
    </location>
</feature>
<gene>
    <name evidence="8" type="ORF">GQ43DRAFT_380392</name>
</gene>
<proteinExistence type="inferred from homology"/>
<comment type="similarity">
    <text evidence="5">Belongs to the SAT4 family.</text>
</comment>
<evidence type="ECO:0000313" key="8">
    <source>
        <dbReference type="EMBL" id="KAF2197696.1"/>
    </source>
</evidence>
<accession>A0A9P4JGS0</accession>
<evidence type="ECO:0000256" key="5">
    <source>
        <dbReference type="ARBA" id="ARBA00038359"/>
    </source>
</evidence>
<keyword evidence="4 6" id="KW-0472">Membrane</keyword>
<evidence type="ECO:0000313" key="9">
    <source>
        <dbReference type="Proteomes" id="UP000799536"/>
    </source>
</evidence>
<evidence type="ECO:0000256" key="1">
    <source>
        <dbReference type="ARBA" id="ARBA00004141"/>
    </source>
</evidence>
<reference evidence="8" key="1">
    <citation type="journal article" date="2020" name="Stud. Mycol.">
        <title>101 Dothideomycetes genomes: a test case for predicting lifestyles and emergence of pathogens.</title>
        <authorList>
            <person name="Haridas S."/>
            <person name="Albert R."/>
            <person name="Binder M."/>
            <person name="Bloem J."/>
            <person name="Labutti K."/>
            <person name="Salamov A."/>
            <person name="Andreopoulos B."/>
            <person name="Baker S."/>
            <person name="Barry K."/>
            <person name="Bills G."/>
            <person name="Bluhm B."/>
            <person name="Cannon C."/>
            <person name="Castanera R."/>
            <person name="Culley D."/>
            <person name="Daum C."/>
            <person name="Ezra D."/>
            <person name="Gonzalez J."/>
            <person name="Henrissat B."/>
            <person name="Kuo A."/>
            <person name="Liang C."/>
            <person name="Lipzen A."/>
            <person name="Lutzoni F."/>
            <person name="Magnuson J."/>
            <person name="Mondo S."/>
            <person name="Nolan M."/>
            <person name="Ohm R."/>
            <person name="Pangilinan J."/>
            <person name="Park H.-J."/>
            <person name="Ramirez L."/>
            <person name="Alfaro M."/>
            <person name="Sun H."/>
            <person name="Tritt A."/>
            <person name="Yoshinaga Y."/>
            <person name="Zwiers L.-H."/>
            <person name="Turgeon B."/>
            <person name="Goodwin S."/>
            <person name="Spatafora J."/>
            <person name="Crous P."/>
            <person name="Grigoriev I."/>
        </authorList>
    </citation>
    <scope>NUCLEOTIDE SEQUENCE</scope>
    <source>
        <strain evidence="8">ATCC 74209</strain>
    </source>
</reference>
<dbReference type="Pfam" id="PF20684">
    <property type="entry name" value="Fung_rhodopsin"/>
    <property type="match status" value="1"/>
</dbReference>
<feature type="transmembrane region" description="Helical" evidence="6">
    <location>
        <begin position="134"/>
        <end position="155"/>
    </location>
</feature>
<feature type="transmembrane region" description="Helical" evidence="6">
    <location>
        <begin position="97"/>
        <end position="122"/>
    </location>
</feature>
<comment type="subcellular location">
    <subcellularLocation>
        <location evidence="1">Membrane</location>
        <topology evidence="1">Multi-pass membrane protein</topology>
    </subcellularLocation>
</comment>
<dbReference type="Proteomes" id="UP000799536">
    <property type="component" value="Unassembled WGS sequence"/>
</dbReference>
<comment type="caution">
    <text evidence="8">The sequence shown here is derived from an EMBL/GenBank/DDBJ whole genome shotgun (WGS) entry which is preliminary data.</text>
</comment>
<feature type="domain" description="Rhodopsin" evidence="7">
    <location>
        <begin position="38"/>
        <end position="222"/>
    </location>
</feature>